<organism evidence="11">
    <name type="scientific">uncultured Thiotrichaceae bacterium</name>
    <dbReference type="NCBI Taxonomy" id="298394"/>
    <lineage>
        <taxon>Bacteria</taxon>
        <taxon>Pseudomonadati</taxon>
        <taxon>Pseudomonadota</taxon>
        <taxon>Gammaproteobacteria</taxon>
        <taxon>Thiotrichales</taxon>
        <taxon>Thiotrichaceae</taxon>
        <taxon>environmental samples</taxon>
    </lineage>
</organism>
<dbReference type="FunFam" id="3.20.20.70:FF:000037">
    <property type="entry name" value="Tryptophan synthase alpha chain"/>
    <property type="match status" value="1"/>
</dbReference>
<dbReference type="InterPro" id="IPR018204">
    <property type="entry name" value="Trp_synthase_alpha_AS"/>
</dbReference>
<dbReference type="InterPro" id="IPR011060">
    <property type="entry name" value="RibuloseP-bd_barrel"/>
</dbReference>
<dbReference type="GO" id="GO:0005829">
    <property type="term" value="C:cytosol"/>
    <property type="evidence" value="ECO:0007669"/>
    <property type="project" value="TreeGrafter"/>
</dbReference>
<dbReference type="UniPathway" id="UPA00035">
    <property type="reaction ID" value="UER00044"/>
</dbReference>
<dbReference type="AlphaFoldDB" id="A0A6S6ULE4"/>
<dbReference type="PANTHER" id="PTHR43406:SF1">
    <property type="entry name" value="TRYPTOPHAN SYNTHASE ALPHA CHAIN, CHLOROPLASTIC"/>
    <property type="match status" value="1"/>
</dbReference>
<evidence type="ECO:0000256" key="10">
    <source>
        <dbReference type="RuleBase" id="RU003662"/>
    </source>
</evidence>
<keyword evidence="6 9" id="KW-0057">Aromatic amino acid biosynthesis</keyword>
<name>A0A6S6ULE4_9GAMM</name>
<reference evidence="11" key="1">
    <citation type="submission" date="2020-01" db="EMBL/GenBank/DDBJ databases">
        <authorList>
            <person name="Meier V. D."/>
            <person name="Meier V D."/>
        </authorList>
    </citation>
    <scope>NUCLEOTIDE SEQUENCE</scope>
    <source>
        <strain evidence="11">HLG_WM_MAG_09</strain>
    </source>
</reference>
<evidence type="ECO:0000256" key="2">
    <source>
        <dbReference type="ARBA" id="ARBA00004733"/>
    </source>
</evidence>
<protein>
    <recommendedName>
        <fullName evidence="9">Tryptophan synthase alpha chain</fullName>
        <ecNumber evidence="9">4.2.1.20</ecNumber>
    </recommendedName>
</protein>
<dbReference type="CDD" id="cd04724">
    <property type="entry name" value="Tryptophan_synthase_alpha"/>
    <property type="match status" value="1"/>
</dbReference>
<evidence type="ECO:0000256" key="6">
    <source>
        <dbReference type="ARBA" id="ARBA00023141"/>
    </source>
</evidence>
<comment type="pathway">
    <text evidence="2 9">Amino-acid biosynthesis; L-tryptophan biosynthesis; L-tryptophan from chorismate: step 5/5.</text>
</comment>
<comment type="function">
    <text evidence="1 9">The alpha subunit is responsible for the aldol cleavage of indoleglycerol phosphate to indole and glyceraldehyde 3-phosphate.</text>
</comment>
<evidence type="ECO:0000256" key="9">
    <source>
        <dbReference type="HAMAP-Rule" id="MF_00131"/>
    </source>
</evidence>
<feature type="active site" description="Proton acceptor" evidence="9">
    <location>
        <position position="58"/>
    </location>
</feature>
<dbReference type="Gene3D" id="3.20.20.70">
    <property type="entry name" value="Aldolase class I"/>
    <property type="match status" value="1"/>
</dbReference>
<comment type="similarity">
    <text evidence="9 10">Belongs to the TrpA family.</text>
</comment>
<evidence type="ECO:0000256" key="8">
    <source>
        <dbReference type="ARBA" id="ARBA00049047"/>
    </source>
</evidence>
<evidence type="ECO:0000256" key="7">
    <source>
        <dbReference type="ARBA" id="ARBA00023239"/>
    </source>
</evidence>
<dbReference type="PROSITE" id="PS00167">
    <property type="entry name" value="TRP_SYNTHASE_ALPHA"/>
    <property type="match status" value="1"/>
</dbReference>
<comment type="subunit">
    <text evidence="3 9">Tetramer of two alpha and two beta chains.</text>
</comment>
<dbReference type="InterPro" id="IPR002028">
    <property type="entry name" value="Trp_synthase_suA"/>
</dbReference>
<accession>A0A6S6ULE4</accession>
<proteinExistence type="inferred from homology"/>
<evidence type="ECO:0000256" key="1">
    <source>
        <dbReference type="ARBA" id="ARBA00003365"/>
    </source>
</evidence>
<keyword evidence="7 9" id="KW-0456">Lyase</keyword>
<evidence type="ECO:0000256" key="3">
    <source>
        <dbReference type="ARBA" id="ARBA00011270"/>
    </source>
</evidence>
<dbReference type="PANTHER" id="PTHR43406">
    <property type="entry name" value="TRYPTOPHAN SYNTHASE, ALPHA CHAIN"/>
    <property type="match status" value="1"/>
</dbReference>
<dbReference type="GO" id="GO:0004834">
    <property type="term" value="F:tryptophan synthase activity"/>
    <property type="evidence" value="ECO:0007669"/>
    <property type="project" value="UniProtKB-UniRule"/>
</dbReference>
<evidence type="ECO:0000313" key="11">
    <source>
        <dbReference type="EMBL" id="CAA6830927.1"/>
    </source>
</evidence>
<dbReference type="EMBL" id="CACVAT010000653">
    <property type="protein sequence ID" value="CAA6830927.1"/>
    <property type="molecule type" value="Genomic_DNA"/>
</dbReference>
<evidence type="ECO:0000256" key="5">
    <source>
        <dbReference type="ARBA" id="ARBA00022822"/>
    </source>
</evidence>
<dbReference type="NCBIfam" id="TIGR00262">
    <property type="entry name" value="trpA"/>
    <property type="match status" value="1"/>
</dbReference>
<keyword evidence="4 9" id="KW-0028">Amino-acid biosynthesis</keyword>
<dbReference type="InterPro" id="IPR013785">
    <property type="entry name" value="Aldolase_TIM"/>
</dbReference>
<dbReference type="EC" id="4.2.1.20" evidence="9"/>
<comment type="catalytic activity">
    <reaction evidence="8 9">
        <text>(1S,2R)-1-C-(indol-3-yl)glycerol 3-phosphate + L-serine = D-glyceraldehyde 3-phosphate + L-tryptophan + H2O</text>
        <dbReference type="Rhea" id="RHEA:10532"/>
        <dbReference type="ChEBI" id="CHEBI:15377"/>
        <dbReference type="ChEBI" id="CHEBI:33384"/>
        <dbReference type="ChEBI" id="CHEBI:57912"/>
        <dbReference type="ChEBI" id="CHEBI:58866"/>
        <dbReference type="ChEBI" id="CHEBI:59776"/>
        <dbReference type="EC" id="4.2.1.20"/>
    </reaction>
</comment>
<dbReference type="HAMAP" id="MF_00131">
    <property type="entry name" value="Trp_synth_alpha"/>
    <property type="match status" value="1"/>
</dbReference>
<dbReference type="SUPFAM" id="SSF51366">
    <property type="entry name" value="Ribulose-phoshate binding barrel"/>
    <property type="match status" value="1"/>
</dbReference>
<dbReference type="Pfam" id="PF00290">
    <property type="entry name" value="Trp_syntA"/>
    <property type="match status" value="1"/>
</dbReference>
<evidence type="ECO:0000256" key="4">
    <source>
        <dbReference type="ARBA" id="ARBA00022605"/>
    </source>
</evidence>
<feature type="active site" description="Proton acceptor" evidence="9">
    <location>
        <position position="47"/>
    </location>
</feature>
<sequence>MLEQTIKARREHKDILLMTHIVLGYPSYDDSMRVVEAMVEAGVDLMELQIPFSEPMADGPVILHANSDALKAGATVEKCLDMAEKITAQFDIPFLFMTYYNILFKHGVADFAAKMKAIGIQGAIVPDLPPEEGADYLAAMRQHELDPIHIYTPNTPEQRMKELNDCSSGFIYTVARKGVTGKSTDFSADLEAYLEQCRAATDLPLAVGFGVKSKEDIDFLRGKVDIAVVGSETIKVMERDGVDAVKPFIQGLLG</sequence>
<gene>
    <name evidence="9" type="primary">trpA</name>
    <name evidence="11" type="ORF">HELGO_WM27547</name>
</gene>
<keyword evidence="5 9" id="KW-0822">Tryptophan biosynthesis</keyword>